<reference evidence="1" key="1">
    <citation type="submission" date="2019-10" db="EMBL/GenBank/DDBJ databases">
        <authorList>
            <person name="Soares A.E.R."/>
            <person name="Aleixo A."/>
            <person name="Schneider P."/>
            <person name="Miyaki C.Y."/>
            <person name="Schneider M.P."/>
            <person name="Mello C."/>
            <person name="Vasconcelos A.T.R."/>
        </authorList>
    </citation>
    <scope>NUCLEOTIDE SEQUENCE</scope>
    <source>
        <tissue evidence="1">Muscle</tissue>
    </source>
</reference>
<sequence>MSVDEGRATDIIYPDFCKASDIVPHNILLSKLKRGGFNQWTVKWIRKWLDRHIQNKGVKCTLSKFADDTKFRGEIPYEIPTVECHLEGPGQDQEVGISCSFNKTKFKVLGQDNPQYQYRLEDEQIKSSSAKKDLIVLVDERMDITRQYALAESQLYPGLHQKQRDHQVEGVASIQKLPAASVLTDINFPMKGRKGMVDWARNSEDRVVIPKNIFTPMSTELDESTVFVLGAVLYKNLELILPTLRNFTVVNSKIIVVTIRPEPKTTDSFLEIELAHLSNPCKTLKIYSRQLFVTFVKMHQANHQIIRIFKVGICFRKYE</sequence>
<dbReference type="Gene3D" id="2.60.220.50">
    <property type="match status" value="1"/>
</dbReference>
<keyword evidence="2" id="KW-1185">Reference proteome</keyword>
<name>A0ABQ9CXZ7_9PASS</name>
<organism evidence="1 2">
    <name type="scientific">Willisornis vidua</name>
    <name type="common">Xingu scale-backed antbird</name>
    <dbReference type="NCBI Taxonomy" id="1566151"/>
    <lineage>
        <taxon>Eukaryota</taxon>
        <taxon>Metazoa</taxon>
        <taxon>Chordata</taxon>
        <taxon>Craniata</taxon>
        <taxon>Vertebrata</taxon>
        <taxon>Euteleostomi</taxon>
        <taxon>Archelosauria</taxon>
        <taxon>Archosauria</taxon>
        <taxon>Dinosauria</taxon>
        <taxon>Saurischia</taxon>
        <taxon>Theropoda</taxon>
        <taxon>Coelurosauria</taxon>
        <taxon>Aves</taxon>
        <taxon>Neognathae</taxon>
        <taxon>Neoaves</taxon>
        <taxon>Telluraves</taxon>
        <taxon>Australaves</taxon>
        <taxon>Passeriformes</taxon>
        <taxon>Thamnophilidae</taxon>
        <taxon>Willisornis</taxon>
    </lineage>
</organism>
<dbReference type="Proteomes" id="UP001145742">
    <property type="component" value="Unassembled WGS sequence"/>
</dbReference>
<evidence type="ECO:0000313" key="2">
    <source>
        <dbReference type="Proteomes" id="UP001145742"/>
    </source>
</evidence>
<proteinExistence type="predicted"/>
<gene>
    <name evidence="1" type="ORF">WISP_102756</name>
</gene>
<dbReference type="EMBL" id="WHWB01034322">
    <property type="protein sequence ID" value="KAJ7411399.1"/>
    <property type="molecule type" value="Genomic_DNA"/>
</dbReference>
<dbReference type="InterPro" id="IPR046338">
    <property type="entry name" value="GAIN_dom_sf"/>
</dbReference>
<comment type="caution">
    <text evidence="1">The sequence shown here is derived from an EMBL/GenBank/DDBJ whole genome shotgun (WGS) entry which is preliminary data.</text>
</comment>
<accession>A0ABQ9CXZ7</accession>
<dbReference type="PANTHER" id="PTHR33332">
    <property type="entry name" value="REVERSE TRANSCRIPTASE DOMAIN-CONTAINING PROTEIN"/>
    <property type="match status" value="1"/>
</dbReference>
<evidence type="ECO:0000313" key="1">
    <source>
        <dbReference type="EMBL" id="KAJ7411399.1"/>
    </source>
</evidence>
<protein>
    <submittedName>
        <fullName evidence="1">Uncharacterized protein</fullName>
    </submittedName>
</protein>